<reference evidence="2 3" key="1">
    <citation type="submission" date="2016-11" db="EMBL/GenBank/DDBJ databases">
        <authorList>
            <person name="Jaros S."/>
            <person name="Januszkiewicz K."/>
            <person name="Wedrychowicz H."/>
        </authorList>
    </citation>
    <scope>NUCLEOTIDE SEQUENCE [LARGE SCALE GENOMIC DNA]</scope>
    <source>
        <strain evidence="2 3">DSM 14214</strain>
    </source>
</reference>
<protein>
    <submittedName>
        <fullName evidence="2">Regulatory protein, luxR family</fullName>
    </submittedName>
</protein>
<evidence type="ECO:0000313" key="2">
    <source>
        <dbReference type="EMBL" id="SHK78437.1"/>
    </source>
</evidence>
<dbReference type="PROSITE" id="PS50043">
    <property type="entry name" value="HTH_LUXR_2"/>
    <property type="match status" value="1"/>
</dbReference>
<dbReference type="PRINTS" id="PR00038">
    <property type="entry name" value="HTHLUXR"/>
</dbReference>
<organism evidence="2 3">
    <name type="scientific">Anaerotignum lactatifermentans DSM 14214</name>
    <dbReference type="NCBI Taxonomy" id="1121323"/>
    <lineage>
        <taxon>Bacteria</taxon>
        <taxon>Bacillati</taxon>
        <taxon>Bacillota</taxon>
        <taxon>Clostridia</taxon>
        <taxon>Lachnospirales</taxon>
        <taxon>Anaerotignaceae</taxon>
        <taxon>Anaerotignum</taxon>
    </lineage>
</organism>
<keyword evidence="3" id="KW-1185">Reference proteome</keyword>
<dbReference type="InterPro" id="IPR000792">
    <property type="entry name" value="Tscrpt_reg_LuxR_C"/>
</dbReference>
<dbReference type="Proteomes" id="UP000183975">
    <property type="component" value="Unassembled WGS sequence"/>
</dbReference>
<dbReference type="EMBL" id="FRAH01000045">
    <property type="protein sequence ID" value="SHK78437.1"/>
    <property type="molecule type" value="Genomic_DNA"/>
</dbReference>
<evidence type="ECO:0000259" key="1">
    <source>
        <dbReference type="PROSITE" id="PS50043"/>
    </source>
</evidence>
<dbReference type="AlphaFoldDB" id="A0A1M6VAA5"/>
<dbReference type="InterPro" id="IPR036388">
    <property type="entry name" value="WH-like_DNA-bd_sf"/>
</dbReference>
<name>A0A1M6VAA5_9FIRM</name>
<dbReference type="GO" id="GO:0006355">
    <property type="term" value="P:regulation of DNA-templated transcription"/>
    <property type="evidence" value="ECO:0007669"/>
    <property type="project" value="InterPro"/>
</dbReference>
<feature type="domain" description="HTH luxR-type" evidence="1">
    <location>
        <begin position="186"/>
        <end position="228"/>
    </location>
</feature>
<dbReference type="Gene3D" id="1.10.10.10">
    <property type="entry name" value="Winged helix-like DNA-binding domain superfamily/Winged helix DNA-binding domain"/>
    <property type="match status" value="1"/>
</dbReference>
<dbReference type="SUPFAM" id="SSF46894">
    <property type="entry name" value="C-terminal effector domain of the bipartite response regulators"/>
    <property type="match status" value="1"/>
</dbReference>
<gene>
    <name evidence="2" type="ORF">SAMN02745138_02338</name>
</gene>
<dbReference type="RefSeq" id="WP_242949247.1">
    <property type="nucleotide sequence ID" value="NZ_FRAH01000045.1"/>
</dbReference>
<proteinExistence type="predicted"/>
<accession>A0A1M6VAA5</accession>
<dbReference type="Pfam" id="PF00196">
    <property type="entry name" value="GerE"/>
    <property type="match status" value="1"/>
</dbReference>
<dbReference type="InterPro" id="IPR016032">
    <property type="entry name" value="Sig_transdc_resp-reg_C-effctor"/>
</dbReference>
<dbReference type="GO" id="GO:0003677">
    <property type="term" value="F:DNA binding"/>
    <property type="evidence" value="ECO:0007669"/>
    <property type="project" value="InterPro"/>
</dbReference>
<sequence length="228" mass="26392">MNTIDNNEFMILNSIIYKIHTNPDFAAMRKELLEQLKMIIDFDSAEFHLSRGDGSISLDSGISYNSNASLDYSKAYEHIDYSQGILGTGSSMVYRETDLMPDEKRVQTEYYKSIYEVNNWHYSLQLVLAYDKRFLGVITFYKNKGKEDFKYADIFKIQLIENHLAYRINKEQEAASKNKDKVSVEEAVEQFGLTKKESDILDLLVKGYSNKEICDKMVISSNTVKNIF</sequence>
<evidence type="ECO:0000313" key="3">
    <source>
        <dbReference type="Proteomes" id="UP000183975"/>
    </source>
</evidence>